<dbReference type="EMBL" id="SDMP01000004">
    <property type="protein sequence ID" value="RYR61761.1"/>
    <property type="molecule type" value="Genomic_DNA"/>
</dbReference>
<dbReference type="AlphaFoldDB" id="A0A445DF11"/>
<evidence type="ECO:0000313" key="2">
    <source>
        <dbReference type="Proteomes" id="UP000289738"/>
    </source>
</evidence>
<proteinExistence type="predicted"/>
<keyword evidence="2" id="KW-1185">Reference proteome</keyword>
<sequence>MIVYFHLTKHPGKKGKAIPRLPWVSNLNRELLVARMRTEIDGHMNGIQKKETDFGGFYFRK</sequence>
<evidence type="ECO:0000313" key="1">
    <source>
        <dbReference type="EMBL" id="RYR61761.1"/>
    </source>
</evidence>
<reference evidence="1 2" key="1">
    <citation type="submission" date="2019-01" db="EMBL/GenBank/DDBJ databases">
        <title>Sequencing of cultivated peanut Arachis hypogaea provides insights into genome evolution and oil improvement.</title>
        <authorList>
            <person name="Chen X."/>
        </authorList>
    </citation>
    <scope>NUCLEOTIDE SEQUENCE [LARGE SCALE GENOMIC DNA]</scope>
    <source>
        <strain evidence="2">cv. Fuhuasheng</strain>
        <tissue evidence="1">Leaves</tissue>
    </source>
</reference>
<accession>A0A445DF11</accession>
<gene>
    <name evidence="1" type="ORF">Ahy_A04g018965</name>
</gene>
<comment type="caution">
    <text evidence="1">The sequence shown here is derived from an EMBL/GenBank/DDBJ whole genome shotgun (WGS) entry which is preliminary data.</text>
</comment>
<organism evidence="1 2">
    <name type="scientific">Arachis hypogaea</name>
    <name type="common">Peanut</name>
    <dbReference type="NCBI Taxonomy" id="3818"/>
    <lineage>
        <taxon>Eukaryota</taxon>
        <taxon>Viridiplantae</taxon>
        <taxon>Streptophyta</taxon>
        <taxon>Embryophyta</taxon>
        <taxon>Tracheophyta</taxon>
        <taxon>Spermatophyta</taxon>
        <taxon>Magnoliopsida</taxon>
        <taxon>eudicotyledons</taxon>
        <taxon>Gunneridae</taxon>
        <taxon>Pentapetalae</taxon>
        <taxon>rosids</taxon>
        <taxon>fabids</taxon>
        <taxon>Fabales</taxon>
        <taxon>Fabaceae</taxon>
        <taxon>Papilionoideae</taxon>
        <taxon>50 kb inversion clade</taxon>
        <taxon>dalbergioids sensu lato</taxon>
        <taxon>Dalbergieae</taxon>
        <taxon>Pterocarpus clade</taxon>
        <taxon>Arachis</taxon>
    </lineage>
</organism>
<dbReference type="Proteomes" id="UP000289738">
    <property type="component" value="Chromosome A04"/>
</dbReference>
<name>A0A445DF11_ARAHY</name>
<protein>
    <submittedName>
        <fullName evidence="1">Uncharacterized protein</fullName>
    </submittedName>
</protein>